<name>A0A135LUW4_PENPA</name>
<dbReference type="OrthoDB" id="2823490at2759"/>
<organism evidence="1 2">
    <name type="scientific">Penicillium patulum</name>
    <name type="common">Penicillium griseofulvum</name>
    <dbReference type="NCBI Taxonomy" id="5078"/>
    <lineage>
        <taxon>Eukaryota</taxon>
        <taxon>Fungi</taxon>
        <taxon>Dikarya</taxon>
        <taxon>Ascomycota</taxon>
        <taxon>Pezizomycotina</taxon>
        <taxon>Eurotiomycetes</taxon>
        <taxon>Eurotiomycetidae</taxon>
        <taxon>Eurotiales</taxon>
        <taxon>Aspergillaceae</taxon>
        <taxon>Penicillium</taxon>
    </lineage>
</organism>
<comment type="caution">
    <text evidence="1">The sequence shown here is derived from an EMBL/GenBank/DDBJ whole genome shotgun (WGS) entry which is preliminary data.</text>
</comment>
<dbReference type="STRING" id="5078.A0A135LUW4"/>
<dbReference type="RefSeq" id="XP_040651292.1">
    <property type="nucleotide sequence ID" value="XM_040795727.1"/>
</dbReference>
<reference evidence="1 2" key="1">
    <citation type="journal article" date="2016" name="BMC Genomics">
        <title>Genome sequencing and secondary metabolism of the postharvest pathogen Penicillium griseofulvum.</title>
        <authorList>
            <person name="Banani H."/>
            <person name="Marcet-Houben M."/>
            <person name="Ballester A.R."/>
            <person name="Abbruscato P."/>
            <person name="Gonzalez-Candelas L."/>
            <person name="Gabaldon T."/>
            <person name="Spadaro D."/>
        </authorList>
    </citation>
    <scope>NUCLEOTIDE SEQUENCE [LARGE SCALE GENOMIC DNA]</scope>
    <source>
        <strain evidence="1 2">PG3</strain>
    </source>
</reference>
<dbReference type="AlphaFoldDB" id="A0A135LUW4"/>
<gene>
    <name evidence="1" type="ORF">PGRI_080130</name>
</gene>
<sequence length="329" mass="37967">MPSFMDLPMEIRAMILEKVINGHRTPPISPSTSNMTDVEDMKYRATIISLRPYHEQRDTHSPSNSLPLLLTSRQVSMETQSILNRMKITYVLDISVLDDQFLFSTWISVPRLTIRLSTLHVNVRLFGRILTAEEGDRQMGCGGRQGFHWCFYALLERFLAYGPVSPRKPHIDNYRISSYECRDISVENLVLNFQSAETELPYPPDDIMDYNGWCGKHSGSFRKNPGIDEALSYKTRPEWLLWYLRSWLKQITTAYRGASYGKQIHERIGTITMLVDGRLDTTIDLADTLAKLYLTGAPSESELEWKKKTILRREARGFPVVRPSDPERE</sequence>
<dbReference type="OMA" id="VWPSHIC"/>
<proteinExistence type="predicted"/>
<dbReference type="EMBL" id="LHQR01000020">
    <property type="protein sequence ID" value="KXG52757.1"/>
    <property type="molecule type" value="Genomic_DNA"/>
</dbReference>
<dbReference type="GeneID" id="63711027"/>
<dbReference type="Proteomes" id="UP000070168">
    <property type="component" value="Unassembled WGS sequence"/>
</dbReference>
<accession>A0A135LUW4</accession>
<keyword evidence="2" id="KW-1185">Reference proteome</keyword>
<evidence type="ECO:0000313" key="1">
    <source>
        <dbReference type="EMBL" id="KXG52757.1"/>
    </source>
</evidence>
<evidence type="ECO:0000313" key="2">
    <source>
        <dbReference type="Proteomes" id="UP000070168"/>
    </source>
</evidence>
<protein>
    <submittedName>
        <fullName evidence="1">Uncharacterized protein</fullName>
    </submittedName>
</protein>